<keyword evidence="5" id="KW-1185">Reference proteome</keyword>
<dbReference type="Pfam" id="PF00561">
    <property type="entry name" value="Abhydrolase_1"/>
    <property type="match status" value="1"/>
</dbReference>
<dbReference type="InterPro" id="IPR000073">
    <property type="entry name" value="AB_hydrolase_1"/>
</dbReference>
<proteinExistence type="predicted"/>
<feature type="region of interest" description="Disordered" evidence="1">
    <location>
        <begin position="26"/>
        <end position="51"/>
    </location>
</feature>
<keyword evidence="2" id="KW-0732">Signal</keyword>
<organism evidence="4 5">
    <name type="scientific">Kineosporia mesophila</name>
    <dbReference type="NCBI Taxonomy" id="566012"/>
    <lineage>
        <taxon>Bacteria</taxon>
        <taxon>Bacillati</taxon>
        <taxon>Actinomycetota</taxon>
        <taxon>Actinomycetes</taxon>
        <taxon>Kineosporiales</taxon>
        <taxon>Kineosporiaceae</taxon>
        <taxon>Kineosporia</taxon>
    </lineage>
</organism>
<gene>
    <name evidence="4" type="ORF">GCM10022223_10620</name>
</gene>
<dbReference type="EMBL" id="BAAAZO010000002">
    <property type="protein sequence ID" value="GAA3597327.1"/>
    <property type="molecule type" value="Genomic_DNA"/>
</dbReference>
<dbReference type="PROSITE" id="PS51318">
    <property type="entry name" value="TAT"/>
    <property type="match status" value="1"/>
</dbReference>
<dbReference type="InterPro" id="IPR050266">
    <property type="entry name" value="AB_hydrolase_sf"/>
</dbReference>
<dbReference type="InterPro" id="IPR006311">
    <property type="entry name" value="TAT_signal"/>
</dbReference>
<sequence length="299" mass="31638">MNKSRRTVTGLGVTLTLAGLLTACGQPGSAAAQTRPSSSTPAGSSTPATGIHMITNNGHRLAFHVTAGRKATIVLDAGGGEDSSYWAKIVPPLSRATGAQIITYDRAGTGDSDEVPGPWKVQNAVSDLKAGLDQLGVTGKVLLVAHSQAGEVATYFARQNPHRVGGAVLVDASLPDFYTDPQIARIVAVTTPQIEALKAQATLTKPERQLIATAALYTPMHHRYHQVTWPKSIPAAVIVSTGTPFEGSAPDMQHWRDAQADFAARAADRDLVVADSSHDIPLEKPDLVIQQIRTRLQAH</sequence>
<evidence type="ECO:0000256" key="1">
    <source>
        <dbReference type="SAM" id="MobiDB-lite"/>
    </source>
</evidence>
<feature type="chain" id="PRO_5047476490" description="AB hydrolase-1 domain-containing protein" evidence="2">
    <location>
        <begin position="33"/>
        <end position="299"/>
    </location>
</feature>
<comment type="caution">
    <text evidence="4">The sequence shown here is derived from an EMBL/GenBank/DDBJ whole genome shotgun (WGS) entry which is preliminary data.</text>
</comment>
<dbReference type="PROSITE" id="PS51257">
    <property type="entry name" value="PROKAR_LIPOPROTEIN"/>
    <property type="match status" value="1"/>
</dbReference>
<evidence type="ECO:0000313" key="5">
    <source>
        <dbReference type="Proteomes" id="UP001501074"/>
    </source>
</evidence>
<dbReference type="Proteomes" id="UP001501074">
    <property type="component" value="Unassembled WGS sequence"/>
</dbReference>
<accession>A0ABP6Z5V6</accession>
<feature type="compositionally biased region" description="Low complexity" evidence="1">
    <location>
        <begin position="36"/>
        <end position="50"/>
    </location>
</feature>
<dbReference type="RefSeq" id="WP_231485785.1">
    <property type="nucleotide sequence ID" value="NZ_BAAAZO010000002.1"/>
</dbReference>
<dbReference type="SUPFAM" id="SSF53474">
    <property type="entry name" value="alpha/beta-Hydrolases"/>
    <property type="match status" value="1"/>
</dbReference>
<dbReference type="InterPro" id="IPR029058">
    <property type="entry name" value="AB_hydrolase_fold"/>
</dbReference>
<evidence type="ECO:0000259" key="3">
    <source>
        <dbReference type="Pfam" id="PF00561"/>
    </source>
</evidence>
<evidence type="ECO:0000256" key="2">
    <source>
        <dbReference type="SAM" id="SignalP"/>
    </source>
</evidence>
<reference evidence="5" key="1">
    <citation type="journal article" date="2019" name="Int. J. Syst. Evol. Microbiol.">
        <title>The Global Catalogue of Microorganisms (GCM) 10K type strain sequencing project: providing services to taxonomists for standard genome sequencing and annotation.</title>
        <authorList>
            <consortium name="The Broad Institute Genomics Platform"/>
            <consortium name="The Broad Institute Genome Sequencing Center for Infectious Disease"/>
            <person name="Wu L."/>
            <person name="Ma J."/>
        </authorList>
    </citation>
    <scope>NUCLEOTIDE SEQUENCE [LARGE SCALE GENOMIC DNA]</scope>
    <source>
        <strain evidence="5">JCM 16902</strain>
    </source>
</reference>
<name>A0ABP6Z5V6_9ACTN</name>
<evidence type="ECO:0000313" key="4">
    <source>
        <dbReference type="EMBL" id="GAA3597327.1"/>
    </source>
</evidence>
<feature type="signal peptide" evidence="2">
    <location>
        <begin position="1"/>
        <end position="32"/>
    </location>
</feature>
<dbReference type="PANTHER" id="PTHR43798">
    <property type="entry name" value="MONOACYLGLYCEROL LIPASE"/>
    <property type="match status" value="1"/>
</dbReference>
<dbReference type="PANTHER" id="PTHR43798:SF33">
    <property type="entry name" value="HYDROLASE, PUTATIVE (AFU_ORTHOLOGUE AFUA_2G14860)-RELATED"/>
    <property type="match status" value="1"/>
</dbReference>
<feature type="domain" description="AB hydrolase-1" evidence="3">
    <location>
        <begin position="74"/>
        <end position="223"/>
    </location>
</feature>
<dbReference type="Gene3D" id="3.40.50.1820">
    <property type="entry name" value="alpha/beta hydrolase"/>
    <property type="match status" value="1"/>
</dbReference>
<protein>
    <recommendedName>
        <fullName evidence="3">AB hydrolase-1 domain-containing protein</fullName>
    </recommendedName>
</protein>